<dbReference type="EMBL" id="VDLX02000017">
    <property type="protein sequence ID" value="KAB8190008.1"/>
    <property type="molecule type" value="Genomic_DNA"/>
</dbReference>
<protein>
    <submittedName>
        <fullName evidence="4">TetR family transcriptional regulator</fullName>
    </submittedName>
</protein>
<dbReference type="SUPFAM" id="SSF46689">
    <property type="entry name" value="Homeodomain-like"/>
    <property type="match status" value="1"/>
</dbReference>
<dbReference type="GO" id="GO:0003700">
    <property type="term" value="F:DNA-binding transcription factor activity"/>
    <property type="evidence" value="ECO:0007669"/>
    <property type="project" value="TreeGrafter"/>
</dbReference>
<dbReference type="InterPro" id="IPR050109">
    <property type="entry name" value="HTH-type_TetR-like_transc_reg"/>
</dbReference>
<name>A0A5C4VT69_9ACTN</name>
<keyword evidence="1" id="KW-0805">Transcription regulation</keyword>
<keyword evidence="5" id="KW-1185">Reference proteome</keyword>
<evidence type="ECO:0000256" key="3">
    <source>
        <dbReference type="ARBA" id="ARBA00023163"/>
    </source>
</evidence>
<accession>A0A5C4VT69</accession>
<evidence type="ECO:0000313" key="5">
    <source>
        <dbReference type="Proteomes" id="UP000312512"/>
    </source>
</evidence>
<dbReference type="OrthoDB" id="3682047at2"/>
<dbReference type="PANTHER" id="PTHR30055">
    <property type="entry name" value="HTH-TYPE TRANSCRIPTIONAL REGULATOR RUTR"/>
    <property type="match status" value="1"/>
</dbReference>
<dbReference type="PROSITE" id="PS01081">
    <property type="entry name" value="HTH_TETR_1"/>
    <property type="match status" value="1"/>
</dbReference>
<evidence type="ECO:0000256" key="2">
    <source>
        <dbReference type="ARBA" id="ARBA00023125"/>
    </source>
</evidence>
<sequence length="234" mass="26092">MEEMRMSDERADWILDAAGELLVSWGYRRVTIEDVARRAGIGKGTVYLHFNTKEVLFLTVLMRAQARITERFLAAFEADPSHALPSELSRLVYLWVHEDPIIHVIMTGDPETLGTLVRSGADQLGSLVKARWRLMADYFAIMREHGVVRDDLEPGACLYAFASILTGFVSVDAYGADTDVPLEARAEALVHVIRSSFEAPGAAGRVSAAAPQVAELYRTMRDLLVEEIDRRKLT</sequence>
<evidence type="ECO:0000313" key="4">
    <source>
        <dbReference type="EMBL" id="KAB8190008.1"/>
    </source>
</evidence>
<reference evidence="4 5" key="1">
    <citation type="submission" date="2019-10" db="EMBL/GenBank/DDBJ databases">
        <title>Nonomuraea sp. nov., isolated from Phyllanthus amarus.</title>
        <authorList>
            <person name="Klykleung N."/>
            <person name="Tanasupawat S."/>
        </authorList>
    </citation>
    <scope>NUCLEOTIDE SEQUENCE [LARGE SCALE GENOMIC DNA]</scope>
    <source>
        <strain evidence="4 5">PA1-10</strain>
    </source>
</reference>
<keyword evidence="3" id="KW-0804">Transcription</keyword>
<dbReference type="PRINTS" id="PR00455">
    <property type="entry name" value="HTHTETR"/>
</dbReference>
<dbReference type="InterPro" id="IPR009057">
    <property type="entry name" value="Homeodomain-like_sf"/>
</dbReference>
<dbReference type="Gene3D" id="1.10.357.10">
    <property type="entry name" value="Tetracycline Repressor, domain 2"/>
    <property type="match status" value="1"/>
</dbReference>
<dbReference type="InterPro" id="IPR001647">
    <property type="entry name" value="HTH_TetR"/>
</dbReference>
<gene>
    <name evidence="4" type="ORF">FH608_036715</name>
</gene>
<comment type="caution">
    <text evidence="4">The sequence shown here is derived from an EMBL/GenBank/DDBJ whole genome shotgun (WGS) entry which is preliminary data.</text>
</comment>
<dbReference type="Pfam" id="PF00440">
    <property type="entry name" value="TetR_N"/>
    <property type="match status" value="1"/>
</dbReference>
<dbReference type="InterPro" id="IPR023772">
    <property type="entry name" value="DNA-bd_HTH_TetR-type_CS"/>
</dbReference>
<dbReference type="PANTHER" id="PTHR30055:SF234">
    <property type="entry name" value="HTH-TYPE TRANSCRIPTIONAL REGULATOR BETI"/>
    <property type="match status" value="1"/>
</dbReference>
<evidence type="ECO:0000256" key="1">
    <source>
        <dbReference type="ARBA" id="ARBA00023015"/>
    </source>
</evidence>
<dbReference type="GO" id="GO:0000976">
    <property type="term" value="F:transcription cis-regulatory region binding"/>
    <property type="evidence" value="ECO:0007669"/>
    <property type="project" value="TreeGrafter"/>
</dbReference>
<organism evidence="4 5">
    <name type="scientific">Nonomuraea phyllanthi</name>
    <dbReference type="NCBI Taxonomy" id="2219224"/>
    <lineage>
        <taxon>Bacteria</taxon>
        <taxon>Bacillati</taxon>
        <taxon>Actinomycetota</taxon>
        <taxon>Actinomycetes</taxon>
        <taxon>Streptosporangiales</taxon>
        <taxon>Streptosporangiaceae</taxon>
        <taxon>Nonomuraea</taxon>
    </lineage>
</organism>
<dbReference type="PROSITE" id="PS50977">
    <property type="entry name" value="HTH_TETR_2"/>
    <property type="match status" value="1"/>
</dbReference>
<dbReference type="AlphaFoldDB" id="A0A5C4VT69"/>
<keyword evidence="2" id="KW-0238">DNA-binding</keyword>
<proteinExistence type="predicted"/>
<dbReference type="Proteomes" id="UP000312512">
    <property type="component" value="Unassembled WGS sequence"/>
</dbReference>